<accession>A0ABR0AR43</accession>
<keyword evidence="3" id="KW-1185">Reference proteome</keyword>
<evidence type="ECO:0000256" key="1">
    <source>
        <dbReference type="SAM" id="MobiDB-lite"/>
    </source>
</evidence>
<gene>
    <name evidence="2" type="ORF">OUZ56_016635</name>
</gene>
<protein>
    <recommendedName>
        <fullName evidence="4">Integrase catalytic domain-containing protein</fullName>
    </recommendedName>
</protein>
<evidence type="ECO:0008006" key="4">
    <source>
        <dbReference type="Google" id="ProtNLM"/>
    </source>
</evidence>
<feature type="region of interest" description="Disordered" evidence="1">
    <location>
        <begin position="84"/>
        <end position="115"/>
    </location>
</feature>
<comment type="caution">
    <text evidence="2">The sequence shown here is derived from an EMBL/GenBank/DDBJ whole genome shotgun (WGS) entry which is preliminary data.</text>
</comment>
<proteinExistence type="predicted"/>
<evidence type="ECO:0000313" key="2">
    <source>
        <dbReference type="EMBL" id="KAK4027593.1"/>
    </source>
</evidence>
<feature type="compositionally biased region" description="Basic residues" evidence="1">
    <location>
        <begin position="190"/>
        <end position="199"/>
    </location>
</feature>
<reference evidence="2 3" key="1">
    <citation type="journal article" date="2023" name="Nucleic Acids Res.">
        <title>The hologenome of Daphnia magna reveals possible DNA methylation and microbiome-mediated evolution of the host genome.</title>
        <authorList>
            <person name="Chaturvedi A."/>
            <person name="Li X."/>
            <person name="Dhandapani V."/>
            <person name="Marshall H."/>
            <person name="Kissane S."/>
            <person name="Cuenca-Cambronero M."/>
            <person name="Asole G."/>
            <person name="Calvet F."/>
            <person name="Ruiz-Romero M."/>
            <person name="Marangio P."/>
            <person name="Guigo R."/>
            <person name="Rago D."/>
            <person name="Mirbahai L."/>
            <person name="Eastwood N."/>
            <person name="Colbourne J.K."/>
            <person name="Zhou J."/>
            <person name="Mallon E."/>
            <person name="Orsini L."/>
        </authorList>
    </citation>
    <scope>NUCLEOTIDE SEQUENCE [LARGE SCALE GENOMIC DNA]</scope>
    <source>
        <strain evidence="2">LRV0_1</strain>
    </source>
</reference>
<name>A0ABR0AR43_9CRUS</name>
<feature type="region of interest" description="Disordered" evidence="1">
    <location>
        <begin position="141"/>
        <end position="199"/>
    </location>
</feature>
<feature type="compositionally biased region" description="Polar residues" evidence="1">
    <location>
        <begin position="85"/>
        <end position="102"/>
    </location>
</feature>
<sequence length="216" mass="24108">MLSKLIRTAAIEKKDWKEEVEIFLTNCRLTPHTAIGVSPADFMFRHSSLHLLPELKRRDMLFMFKLKAYADKRRGVCVSGLPVTTDPSLTPSHAGPVSTQQSPRPPRRTQAIHQQPGTAVEMAISDDPNRVEGLRILEEPRSAPEVAHQPGTVAETAAPESTSSEDVFHGFERPEHSQAGKNAVVTRSGRTSRRPGHLKKNFVLEEYEERGKNSQI</sequence>
<dbReference type="EMBL" id="JAOYFB010000038">
    <property type="protein sequence ID" value="KAK4027593.1"/>
    <property type="molecule type" value="Genomic_DNA"/>
</dbReference>
<evidence type="ECO:0000313" key="3">
    <source>
        <dbReference type="Proteomes" id="UP001234178"/>
    </source>
</evidence>
<organism evidence="2 3">
    <name type="scientific">Daphnia magna</name>
    <dbReference type="NCBI Taxonomy" id="35525"/>
    <lineage>
        <taxon>Eukaryota</taxon>
        <taxon>Metazoa</taxon>
        <taxon>Ecdysozoa</taxon>
        <taxon>Arthropoda</taxon>
        <taxon>Crustacea</taxon>
        <taxon>Branchiopoda</taxon>
        <taxon>Diplostraca</taxon>
        <taxon>Cladocera</taxon>
        <taxon>Anomopoda</taxon>
        <taxon>Daphniidae</taxon>
        <taxon>Daphnia</taxon>
    </lineage>
</organism>
<dbReference type="Proteomes" id="UP001234178">
    <property type="component" value="Unassembled WGS sequence"/>
</dbReference>
<feature type="compositionally biased region" description="Basic and acidic residues" evidence="1">
    <location>
        <begin position="166"/>
        <end position="178"/>
    </location>
</feature>